<keyword evidence="3 6" id="KW-0812">Transmembrane</keyword>
<evidence type="ECO:0008006" key="9">
    <source>
        <dbReference type="Google" id="ProtNLM"/>
    </source>
</evidence>
<dbReference type="EMBL" id="SOBR01000002">
    <property type="protein sequence ID" value="TDU24036.1"/>
    <property type="molecule type" value="Genomic_DNA"/>
</dbReference>
<dbReference type="PANTHER" id="PTHR32322">
    <property type="entry name" value="INNER MEMBRANE TRANSPORTER"/>
    <property type="match status" value="1"/>
</dbReference>
<reference evidence="7 8" key="1">
    <citation type="submission" date="2019-03" db="EMBL/GenBank/DDBJ databases">
        <title>Genomic Encyclopedia of Type Strains, Phase IV (KMG-IV): sequencing the most valuable type-strain genomes for metagenomic binning, comparative biology and taxonomic classification.</title>
        <authorList>
            <person name="Goeker M."/>
        </authorList>
    </citation>
    <scope>NUCLEOTIDE SEQUENCE [LARGE SCALE GENOMIC DNA]</scope>
    <source>
        <strain evidence="7 8">DSM 6770</strain>
    </source>
</reference>
<evidence type="ECO:0000256" key="2">
    <source>
        <dbReference type="ARBA" id="ARBA00007362"/>
    </source>
</evidence>
<feature type="transmembrane region" description="Helical" evidence="6">
    <location>
        <begin position="136"/>
        <end position="155"/>
    </location>
</feature>
<dbReference type="InterPro" id="IPR050638">
    <property type="entry name" value="AA-Vitamin_Transporters"/>
</dbReference>
<accession>A0A4V3F493</accession>
<protein>
    <recommendedName>
        <fullName evidence="9">EamA-like transporter family protein</fullName>
    </recommendedName>
</protein>
<sequence length="314" mass="33301">MACSALQRKGTFLPEWRALGCLLLVGTLLAMSYVVAKQAEASGMPKLHLLVVSMAGAGLVLLGIARLQHRTSQLSPRLCEYALVSGMLLAFPNAMGFLAIRHVGAGFVSLSLAFPILITWLLVVMLRLEPLIKNRLLGVLFGLAGGVLLTLGKASGIEGSWGWAAIVLAMPAVIAFGNVYRTLRWRSQAEPVFLAALMLLGAGASLLPFATVFESGRAVSLIATKTSAWLVLELIAVYTVLYLFFFLLQRLAGPVYFSQIGTVAALVGSGIAILALGETLPNYLGPAAALIGLGTILFHRGARLRRTKPSATTT</sequence>
<feature type="transmembrane region" description="Helical" evidence="6">
    <location>
        <begin position="161"/>
        <end position="180"/>
    </location>
</feature>
<feature type="transmembrane region" description="Helical" evidence="6">
    <location>
        <begin position="192"/>
        <end position="213"/>
    </location>
</feature>
<evidence type="ECO:0000256" key="1">
    <source>
        <dbReference type="ARBA" id="ARBA00004141"/>
    </source>
</evidence>
<keyword evidence="4 6" id="KW-1133">Transmembrane helix</keyword>
<dbReference type="InterPro" id="IPR037185">
    <property type="entry name" value="EmrE-like"/>
</dbReference>
<feature type="transmembrane region" description="Helical" evidence="6">
    <location>
        <begin position="228"/>
        <end position="248"/>
    </location>
</feature>
<proteinExistence type="inferred from homology"/>
<dbReference type="AlphaFoldDB" id="A0A4V3F493"/>
<feature type="transmembrane region" description="Helical" evidence="6">
    <location>
        <begin position="46"/>
        <end position="67"/>
    </location>
</feature>
<dbReference type="Proteomes" id="UP000295380">
    <property type="component" value="Unassembled WGS sequence"/>
</dbReference>
<name>A0A4V3F493_9GAMM</name>
<feature type="transmembrane region" description="Helical" evidence="6">
    <location>
        <begin position="106"/>
        <end position="124"/>
    </location>
</feature>
<keyword evidence="5 6" id="KW-0472">Membrane</keyword>
<comment type="subcellular location">
    <subcellularLocation>
        <location evidence="1">Membrane</location>
        <topology evidence="1">Multi-pass membrane protein</topology>
    </subcellularLocation>
</comment>
<feature type="transmembrane region" description="Helical" evidence="6">
    <location>
        <begin position="255"/>
        <end position="277"/>
    </location>
</feature>
<dbReference type="SUPFAM" id="SSF103481">
    <property type="entry name" value="Multidrug resistance efflux transporter EmrE"/>
    <property type="match status" value="1"/>
</dbReference>
<comment type="caution">
    <text evidence="7">The sequence shown here is derived from an EMBL/GenBank/DDBJ whole genome shotgun (WGS) entry which is preliminary data.</text>
</comment>
<evidence type="ECO:0000256" key="3">
    <source>
        <dbReference type="ARBA" id="ARBA00022692"/>
    </source>
</evidence>
<evidence type="ECO:0000256" key="6">
    <source>
        <dbReference type="SAM" id="Phobius"/>
    </source>
</evidence>
<evidence type="ECO:0000256" key="5">
    <source>
        <dbReference type="ARBA" id="ARBA00023136"/>
    </source>
</evidence>
<evidence type="ECO:0000313" key="8">
    <source>
        <dbReference type="Proteomes" id="UP000295380"/>
    </source>
</evidence>
<feature type="transmembrane region" description="Helical" evidence="6">
    <location>
        <begin position="79"/>
        <end position="100"/>
    </location>
</feature>
<organism evidence="7 8">
    <name type="scientific">Chromohalobacter marismortui</name>
    <dbReference type="NCBI Taxonomy" id="42055"/>
    <lineage>
        <taxon>Bacteria</taxon>
        <taxon>Pseudomonadati</taxon>
        <taxon>Pseudomonadota</taxon>
        <taxon>Gammaproteobacteria</taxon>
        <taxon>Oceanospirillales</taxon>
        <taxon>Halomonadaceae</taxon>
        <taxon>Chromohalobacter</taxon>
    </lineage>
</organism>
<evidence type="ECO:0000256" key="4">
    <source>
        <dbReference type="ARBA" id="ARBA00022989"/>
    </source>
</evidence>
<dbReference type="PANTHER" id="PTHR32322:SF2">
    <property type="entry name" value="EAMA DOMAIN-CONTAINING PROTEIN"/>
    <property type="match status" value="1"/>
</dbReference>
<dbReference type="GO" id="GO:0016020">
    <property type="term" value="C:membrane"/>
    <property type="evidence" value="ECO:0007669"/>
    <property type="project" value="UniProtKB-SubCell"/>
</dbReference>
<feature type="transmembrane region" description="Helical" evidence="6">
    <location>
        <begin position="283"/>
        <end position="299"/>
    </location>
</feature>
<keyword evidence="8" id="KW-1185">Reference proteome</keyword>
<dbReference type="RefSeq" id="WP_133695691.1">
    <property type="nucleotide sequence ID" value="NZ_SOBR01000002.1"/>
</dbReference>
<gene>
    <name evidence="7" type="ORF">C8E00_102539</name>
</gene>
<comment type="similarity">
    <text evidence="2">Belongs to the EamA transporter family.</text>
</comment>
<dbReference type="OrthoDB" id="8688375at2"/>
<evidence type="ECO:0000313" key="7">
    <source>
        <dbReference type="EMBL" id="TDU24036.1"/>
    </source>
</evidence>